<evidence type="ECO:0000313" key="4">
    <source>
        <dbReference type="RefSeq" id="XP_026279673.1"/>
    </source>
</evidence>
<gene>
    <name evidence="3 4" type="primary">LOC113207357</name>
</gene>
<dbReference type="PROSITE" id="PS50097">
    <property type="entry name" value="BTB"/>
    <property type="match status" value="1"/>
</dbReference>
<dbReference type="SUPFAM" id="SSF54695">
    <property type="entry name" value="POZ domain"/>
    <property type="match status" value="1"/>
</dbReference>
<dbReference type="PANTHER" id="PTHR24413">
    <property type="entry name" value="SPECKLE-TYPE POZ PROTEIN"/>
    <property type="match status" value="1"/>
</dbReference>
<dbReference type="InterPro" id="IPR000210">
    <property type="entry name" value="BTB/POZ_dom"/>
</dbReference>
<protein>
    <submittedName>
        <fullName evidence="3 4">Uncharacterized protein LOC113207357</fullName>
    </submittedName>
</protein>
<dbReference type="GeneID" id="113207357"/>
<dbReference type="InterPro" id="IPR011333">
    <property type="entry name" value="SKP1/BTB/POZ_sf"/>
</dbReference>
<organism evidence="2 3">
    <name type="scientific">Frankliniella occidentalis</name>
    <name type="common">Western flower thrips</name>
    <name type="synonym">Euthrips occidentalis</name>
    <dbReference type="NCBI Taxonomy" id="133901"/>
    <lineage>
        <taxon>Eukaryota</taxon>
        <taxon>Metazoa</taxon>
        <taxon>Ecdysozoa</taxon>
        <taxon>Arthropoda</taxon>
        <taxon>Hexapoda</taxon>
        <taxon>Insecta</taxon>
        <taxon>Pterygota</taxon>
        <taxon>Neoptera</taxon>
        <taxon>Paraneoptera</taxon>
        <taxon>Thysanoptera</taxon>
        <taxon>Terebrantia</taxon>
        <taxon>Thripoidea</taxon>
        <taxon>Thripidae</taxon>
        <taxon>Frankliniella</taxon>
    </lineage>
</organism>
<feature type="domain" description="BTB" evidence="1">
    <location>
        <begin position="194"/>
        <end position="262"/>
    </location>
</feature>
<dbReference type="SMART" id="SM00225">
    <property type="entry name" value="BTB"/>
    <property type="match status" value="1"/>
</dbReference>
<evidence type="ECO:0000313" key="2">
    <source>
        <dbReference type="Proteomes" id="UP000504606"/>
    </source>
</evidence>
<dbReference type="OrthoDB" id="10249567at2759"/>
<dbReference type="AlphaFoldDB" id="A0A6J1SEQ2"/>
<name>A0A6J1SEQ2_FRAOC</name>
<reference evidence="3 4" key="1">
    <citation type="submission" date="2025-04" db="UniProtKB">
        <authorList>
            <consortium name="RefSeq"/>
        </authorList>
    </citation>
    <scope>IDENTIFICATION</scope>
    <source>
        <tissue evidence="3 4">Whole organism</tissue>
    </source>
</reference>
<accession>A0A6J1SEQ2</accession>
<evidence type="ECO:0000259" key="1">
    <source>
        <dbReference type="PROSITE" id="PS50097"/>
    </source>
</evidence>
<proteinExistence type="predicted"/>
<dbReference type="KEGG" id="foc:113207357"/>
<evidence type="ECO:0000313" key="3">
    <source>
        <dbReference type="RefSeq" id="XP_026279672.1"/>
    </source>
</evidence>
<sequence length="406" mass="46424">MEKATGTETPAMLTVTHAMSFVTSCGGNCVKKSQWFKHPNSVDDYWWQVTSDVENQAATISIMVEKDRNIFTDANPEPLSPPFIICANECKVYRKILGPGQPTMAKFLLPETTSFTVHRVTSTRMRYRMIRVKFGGVRSQLTVVVSFTVLNDKNMQHKMILYSFRPPMNFLSFAQDIHEASHVDESLLEALEQSDLVLEMKDGRTIGARKAVLMACSPVFRAMFMHDTVEKRDNRIVMPDVSLEAITEALRFMHTGAANLDDVDMVQEVVELAERYDLVLLKIMCESALMDSLYRDDGWVTPEYAAELLSMATMYRMITLKEACEVALAWHIRDHTLEYFKLALDTKADFLRKFAFERLVALKQPYFQDPSWKELQRDYPEEVEALLVAQINSHGSSPGIIRCERD</sequence>
<dbReference type="Proteomes" id="UP000504606">
    <property type="component" value="Unplaced"/>
</dbReference>
<dbReference type="RefSeq" id="XP_026279673.1">
    <property type="nucleotide sequence ID" value="XM_026423888.2"/>
</dbReference>
<keyword evidence="2" id="KW-1185">Reference proteome</keyword>
<dbReference type="PROSITE" id="PS51257">
    <property type="entry name" value="PROKAR_LIPOPROTEIN"/>
    <property type="match status" value="1"/>
</dbReference>
<dbReference type="RefSeq" id="XP_026279672.1">
    <property type="nucleotide sequence ID" value="XM_026423887.2"/>
</dbReference>
<dbReference type="Pfam" id="PF00651">
    <property type="entry name" value="BTB"/>
    <property type="match status" value="1"/>
</dbReference>
<dbReference type="Gene3D" id="3.30.710.10">
    <property type="entry name" value="Potassium Channel Kv1.1, Chain A"/>
    <property type="match status" value="1"/>
</dbReference>